<protein>
    <submittedName>
        <fullName evidence="1">Glycine dehydrogenase (Decarboxylating), mitochondrial-like</fullName>
    </submittedName>
</protein>
<reference evidence="1 2" key="1">
    <citation type="journal article" date="2021" name="Elife">
        <title>Chloroplast acquisition without the gene transfer in kleptoplastic sea slugs, Plakobranchus ocellatus.</title>
        <authorList>
            <person name="Maeda T."/>
            <person name="Takahashi S."/>
            <person name="Yoshida T."/>
            <person name="Shimamura S."/>
            <person name="Takaki Y."/>
            <person name="Nagai Y."/>
            <person name="Toyoda A."/>
            <person name="Suzuki Y."/>
            <person name="Arimoto A."/>
            <person name="Ishii H."/>
            <person name="Satoh N."/>
            <person name="Nishiyama T."/>
            <person name="Hasebe M."/>
            <person name="Maruyama T."/>
            <person name="Minagawa J."/>
            <person name="Obokata J."/>
            <person name="Shigenobu S."/>
        </authorList>
    </citation>
    <scope>NUCLEOTIDE SEQUENCE [LARGE SCALE GENOMIC DNA]</scope>
</reference>
<evidence type="ECO:0000313" key="1">
    <source>
        <dbReference type="EMBL" id="GFS22881.1"/>
    </source>
</evidence>
<evidence type="ECO:0000313" key="2">
    <source>
        <dbReference type="Proteomes" id="UP000762676"/>
    </source>
</evidence>
<organism evidence="1 2">
    <name type="scientific">Elysia marginata</name>
    <dbReference type="NCBI Taxonomy" id="1093978"/>
    <lineage>
        <taxon>Eukaryota</taxon>
        <taxon>Metazoa</taxon>
        <taxon>Spiralia</taxon>
        <taxon>Lophotrochozoa</taxon>
        <taxon>Mollusca</taxon>
        <taxon>Gastropoda</taxon>
        <taxon>Heterobranchia</taxon>
        <taxon>Euthyneura</taxon>
        <taxon>Panpulmonata</taxon>
        <taxon>Sacoglossa</taxon>
        <taxon>Placobranchoidea</taxon>
        <taxon>Plakobranchidae</taxon>
        <taxon>Elysia</taxon>
    </lineage>
</organism>
<dbReference type="AlphaFoldDB" id="A0AAV4JQM8"/>
<dbReference type="EMBL" id="BMAT01010230">
    <property type="protein sequence ID" value="GFS22881.1"/>
    <property type="molecule type" value="Genomic_DNA"/>
</dbReference>
<name>A0AAV4JQM8_9GAST</name>
<gene>
    <name evidence="1" type="ORF">ElyMa_005120200</name>
</gene>
<accession>A0AAV4JQM8</accession>
<proteinExistence type="predicted"/>
<comment type="caution">
    <text evidence="1">The sequence shown here is derived from an EMBL/GenBank/DDBJ whole genome shotgun (WGS) entry which is preliminary data.</text>
</comment>
<sequence length="138" mass="15568">MYKSSRFVTVLTSNGSKHLYRLSVKPKRNHARAITSIVSGKGVESKQQNAIKTSYLSPIVFSTRQKSFASGSTAFDKLVPRYDDFARRHIGPNSSEVSEMLELVGVKLWFQSAESCYGHRLLLRPLRPRLSHNEALLT</sequence>
<dbReference type="Proteomes" id="UP000762676">
    <property type="component" value="Unassembled WGS sequence"/>
</dbReference>
<keyword evidence="2" id="KW-1185">Reference proteome</keyword>